<dbReference type="Proteomes" id="UP000656804">
    <property type="component" value="Unassembled WGS sequence"/>
</dbReference>
<evidence type="ECO:0000313" key="1">
    <source>
        <dbReference type="EMBL" id="MBF4160529.1"/>
    </source>
</evidence>
<dbReference type="InterPro" id="IPR054383">
    <property type="entry name" value="PspAB-like"/>
</dbReference>
<dbReference type="AlphaFoldDB" id="A0A930UY39"/>
<keyword evidence="2" id="KW-1185">Reference proteome</keyword>
<protein>
    <submittedName>
        <fullName evidence="1">Uncharacterized protein</fullName>
    </submittedName>
</protein>
<dbReference type="RefSeq" id="WP_194501743.1">
    <property type="nucleotide sequence ID" value="NZ_JADIVZ010000001.1"/>
</dbReference>
<evidence type="ECO:0000313" key="2">
    <source>
        <dbReference type="Proteomes" id="UP000656804"/>
    </source>
</evidence>
<comment type="caution">
    <text evidence="1">The sequence shown here is derived from an EMBL/GenBank/DDBJ whole genome shotgun (WGS) entry which is preliminary data.</text>
</comment>
<proteinExistence type="predicted"/>
<accession>A0A930UY39</accession>
<sequence length="193" mass="20820">MRFFDAILGRSRPTQANLDSLFLVPSAAITLETSVGLRPTGLGSVCYRAAAGAAFAETQQEILTLLREAPDAPDVRTSTDEFEFTWLVVDDDPADIGGLCTDLHAVNSTLESAGFGPGLLCSMVPFEDAAGRRVGLVYLYKQGTFYAFAPQPGARSRDNLLEIQVRDLLAGELPVERDLSRWLAIWGAPGLAE</sequence>
<reference evidence="1" key="1">
    <citation type="submission" date="2020-11" db="EMBL/GenBank/DDBJ databases">
        <title>Nocardioides sp. CBS4Y-1, whole genome shotgun sequence.</title>
        <authorList>
            <person name="Tuo L."/>
        </authorList>
    </citation>
    <scope>NUCLEOTIDE SEQUENCE</scope>
    <source>
        <strain evidence="1">CBS4Y-1</strain>
    </source>
</reference>
<dbReference type="Pfam" id="PF22742">
    <property type="entry name" value="PspAB"/>
    <property type="match status" value="1"/>
</dbReference>
<organism evidence="1 2">
    <name type="scientific">Nocardioides acrostichi</name>
    <dbReference type="NCBI Taxonomy" id="2784339"/>
    <lineage>
        <taxon>Bacteria</taxon>
        <taxon>Bacillati</taxon>
        <taxon>Actinomycetota</taxon>
        <taxon>Actinomycetes</taxon>
        <taxon>Propionibacteriales</taxon>
        <taxon>Nocardioidaceae</taxon>
        <taxon>Nocardioides</taxon>
    </lineage>
</organism>
<gene>
    <name evidence="1" type="ORF">ISG29_02430</name>
</gene>
<name>A0A930UY39_9ACTN</name>
<dbReference type="EMBL" id="JADIVZ010000001">
    <property type="protein sequence ID" value="MBF4160529.1"/>
    <property type="molecule type" value="Genomic_DNA"/>
</dbReference>